<proteinExistence type="predicted"/>
<dbReference type="InterPro" id="IPR013766">
    <property type="entry name" value="Thioredoxin_domain"/>
</dbReference>
<dbReference type="WBParaSite" id="MCU_010182-RA">
    <property type="protein sequence ID" value="MCU_010182-RA"/>
    <property type="gene ID" value="MCU_010182"/>
</dbReference>
<keyword evidence="1" id="KW-0732">Signal</keyword>
<accession>A0A0R3UPT7</accession>
<dbReference type="EMBL" id="UXSR01005870">
    <property type="protein sequence ID" value="VDD83868.1"/>
    <property type="molecule type" value="Genomic_DNA"/>
</dbReference>
<evidence type="ECO:0000313" key="5">
    <source>
        <dbReference type="WBParaSite" id="MCU_010182-RA"/>
    </source>
</evidence>
<feature type="domain" description="Thioredoxin" evidence="2">
    <location>
        <begin position="7"/>
        <end position="133"/>
    </location>
</feature>
<dbReference type="PANTHER" id="PTHR45815:SF3">
    <property type="entry name" value="PROTEIN DISULFIDE-ISOMERASE A6"/>
    <property type="match status" value="1"/>
</dbReference>
<evidence type="ECO:0000313" key="3">
    <source>
        <dbReference type="EMBL" id="VDD83868.1"/>
    </source>
</evidence>
<dbReference type="GO" id="GO:0034976">
    <property type="term" value="P:response to endoplasmic reticulum stress"/>
    <property type="evidence" value="ECO:0007669"/>
    <property type="project" value="TreeGrafter"/>
</dbReference>
<feature type="chain" id="PRO_5043132327" evidence="1">
    <location>
        <begin position="20"/>
        <end position="133"/>
    </location>
</feature>
<evidence type="ECO:0000256" key="1">
    <source>
        <dbReference type="SAM" id="SignalP"/>
    </source>
</evidence>
<dbReference type="SUPFAM" id="SSF52833">
    <property type="entry name" value="Thioredoxin-like"/>
    <property type="match status" value="1"/>
</dbReference>
<evidence type="ECO:0000259" key="2">
    <source>
        <dbReference type="PROSITE" id="PS51352"/>
    </source>
</evidence>
<reference evidence="3 4" key="1">
    <citation type="submission" date="2018-10" db="EMBL/GenBank/DDBJ databases">
        <authorList>
            <consortium name="Pathogen Informatics"/>
        </authorList>
    </citation>
    <scope>NUCLEOTIDE SEQUENCE [LARGE SCALE GENOMIC DNA]</scope>
</reference>
<evidence type="ECO:0000313" key="4">
    <source>
        <dbReference type="Proteomes" id="UP000267029"/>
    </source>
</evidence>
<dbReference type="Pfam" id="PF00085">
    <property type="entry name" value="Thioredoxin"/>
    <property type="match status" value="1"/>
</dbReference>
<feature type="signal peptide" evidence="1">
    <location>
        <begin position="1"/>
        <end position="19"/>
    </location>
</feature>
<keyword evidence="4" id="KW-1185">Reference proteome</keyword>
<protein>
    <submittedName>
        <fullName evidence="5">Protein disulfide-isomerase</fullName>
    </submittedName>
</protein>
<gene>
    <name evidence="3" type="ORF">MCOS_LOCUS9871</name>
</gene>
<dbReference type="Proteomes" id="UP000267029">
    <property type="component" value="Unassembled WGS sequence"/>
</dbReference>
<reference evidence="5" key="2">
    <citation type="submission" date="2019-11" db="UniProtKB">
        <authorList>
            <consortium name="WormBaseParasite"/>
        </authorList>
    </citation>
    <scope>IDENTIFICATION</scope>
</reference>
<dbReference type="STRING" id="53468.A0A0R3UPT7"/>
<dbReference type="Gene3D" id="3.40.30.10">
    <property type="entry name" value="Glutaredoxin"/>
    <property type="match status" value="1"/>
</dbReference>
<dbReference type="AlphaFoldDB" id="A0A0R3UPT7"/>
<dbReference type="PROSITE" id="PS51352">
    <property type="entry name" value="THIOREDOXIN_2"/>
    <property type="match status" value="1"/>
</dbReference>
<dbReference type="CDD" id="cd02961">
    <property type="entry name" value="PDI_a_family"/>
    <property type="match status" value="1"/>
</dbReference>
<dbReference type="InterPro" id="IPR036249">
    <property type="entry name" value="Thioredoxin-like_sf"/>
</dbReference>
<dbReference type="PANTHER" id="PTHR45815">
    <property type="entry name" value="PROTEIN DISULFIDE-ISOMERASE A6"/>
    <property type="match status" value="1"/>
</dbReference>
<dbReference type="OrthoDB" id="74910at2759"/>
<dbReference type="GO" id="GO:0015035">
    <property type="term" value="F:protein-disulfide reductase activity"/>
    <property type="evidence" value="ECO:0007669"/>
    <property type="project" value="TreeGrafter"/>
</dbReference>
<sequence length="133" mass="15063">MYTTASIIIVCLAASFSRGEDSTVKELDPPSLAQLKPLSKVSNDTWLILFYAPWCPFSKKFAPIFDEAAKTLPGIHPQLHLVKIDASTHIKNLMGYRISSYPTVMYLTNGQEHEYEGEQTVQDINDFIKKFHL</sequence>
<organism evidence="5">
    <name type="scientific">Mesocestoides corti</name>
    <name type="common">Flatworm</name>
    <dbReference type="NCBI Taxonomy" id="53468"/>
    <lineage>
        <taxon>Eukaryota</taxon>
        <taxon>Metazoa</taxon>
        <taxon>Spiralia</taxon>
        <taxon>Lophotrochozoa</taxon>
        <taxon>Platyhelminthes</taxon>
        <taxon>Cestoda</taxon>
        <taxon>Eucestoda</taxon>
        <taxon>Cyclophyllidea</taxon>
        <taxon>Mesocestoididae</taxon>
        <taxon>Mesocestoides</taxon>
    </lineage>
</organism>
<dbReference type="GO" id="GO:0005788">
    <property type="term" value="C:endoplasmic reticulum lumen"/>
    <property type="evidence" value="ECO:0007669"/>
    <property type="project" value="TreeGrafter"/>
</dbReference>
<name>A0A0R3UPT7_MESCO</name>